<dbReference type="PANTHER" id="PTHR24028:SF262">
    <property type="entry name" value="CADHERIN-RELATED FAMILY MEMBER 3"/>
    <property type="match status" value="1"/>
</dbReference>
<keyword evidence="8" id="KW-0472">Membrane</keyword>
<dbReference type="SUPFAM" id="SSF49313">
    <property type="entry name" value="Cadherin-like"/>
    <property type="match status" value="14"/>
</dbReference>
<keyword evidence="4" id="KW-0732">Signal</keyword>
<dbReference type="Proteomes" id="UP001195483">
    <property type="component" value="Unassembled WGS sequence"/>
</dbReference>
<keyword evidence="9" id="KW-1015">Disulfide bond</keyword>
<feature type="domain" description="Cadherin" evidence="12">
    <location>
        <begin position="1262"/>
        <end position="1367"/>
    </location>
</feature>
<dbReference type="FunFam" id="2.60.40.60:FF:000275">
    <property type="entry name" value="Si:dkey-30k22.7"/>
    <property type="match status" value="1"/>
</dbReference>
<dbReference type="SMART" id="SM00112">
    <property type="entry name" value="CA"/>
    <property type="match status" value="13"/>
</dbReference>
<feature type="domain" description="Cadherin" evidence="12">
    <location>
        <begin position="211"/>
        <end position="319"/>
    </location>
</feature>
<dbReference type="GO" id="GO:0005886">
    <property type="term" value="C:plasma membrane"/>
    <property type="evidence" value="ECO:0007669"/>
    <property type="project" value="InterPro"/>
</dbReference>
<dbReference type="FunFam" id="2.60.40.60:FF:000020">
    <property type="entry name" value="Dachsous cadherin-related 1b"/>
    <property type="match status" value="5"/>
</dbReference>
<evidence type="ECO:0000259" key="12">
    <source>
        <dbReference type="PROSITE" id="PS50268"/>
    </source>
</evidence>
<evidence type="ECO:0000313" key="13">
    <source>
        <dbReference type="EMBL" id="KAK3610536.1"/>
    </source>
</evidence>
<feature type="domain" description="Cadherin" evidence="12">
    <location>
        <begin position="1368"/>
        <end position="1432"/>
    </location>
</feature>
<evidence type="ECO:0000256" key="7">
    <source>
        <dbReference type="ARBA" id="ARBA00022989"/>
    </source>
</evidence>
<reference evidence="13" key="2">
    <citation type="journal article" date="2021" name="Genome Biol. Evol.">
        <title>Developing a high-quality reference genome for a parasitic bivalve with doubly uniparental inheritance (Bivalvia: Unionida).</title>
        <authorList>
            <person name="Smith C.H."/>
        </authorList>
    </citation>
    <scope>NUCLEOTIDE SEQUENCE</scope>
    <source>
        <strain evidence="13">CHS0354</strain>
        <tissue evidence="13">Mantle</tissue>
    </source>
</reference>
<keyword evidence="14" id="KW-1185">Reference proteome</keyword>
<feature type="domain" description="Cadherin" evidence="12">
    <location>
        <begin position="740"/>
        <end position="845"/>
    </location>
</feature>
<evidence type="ECO:0000256" key="9">
    <source>
        <dbReference type="ARBA" id="ARBA00023157"/>
    </source>
</evidence>
<feature type="domain" description="Cadherin" evidence="12">
    <location>
        <begin position="427"/>
        <end position="527"/>
    </location>
</feature>
<dbReference type="Gene3D" id="2.60.40.60">
    <property type="entry name" value="Cadherins"/>
    <property type="match status" value="14"/>
</dbReference>
<feature type="domain" description="Cadherin" evidence="12">
    <location>
        <begin position="98"/>
        <end position="210"/>
    </location>
</feature>
<evidence type="ECO:0000256" key="2">
    <source>
        <dbReference type="ARBA" id="ARBA00022536"/>
    </source>
</evidence>
<gene>
    <name evidence="13" type="ORF">CHS0354_008971</name>
</gene>
<dbReference type="PRINTS" id="PR00205">
    <property type="entry name" value="CADHERIN"/>
</dbReference>
<feature type="non-terminal residue" evidence="13">
    <location>
        <position position="1436"/>
    </location>
</feature>
<feature type="domain" description="Cadherin" evidence="12">
    <location>
        <begin position="846"/>
        <end position="945"/>
    </location>
</feature>
<evidence type="ECO:0000256" key="6">
    <source>
        <dbReference type="ARBA" id="ARBA00022837"/>
    </source>
</evidence>
<dbReference type="InterPro" id="IPR050174">
    <property type="entry name" value="Protocadherin/Cadherin-CA"/>
</dbReference>
<dbReference type="GO" id="GO:0007156">
    <property type="term" value="P:homophilic cell adhesion via plasma membrane adhesion molecules"/>
    <property type="evidence" value="ECO:0007669"/>
    <property type="project" value="InterPro"/>
</dbReference>
<dbReference type="FunFam" id="2.60.40.60:FF:000058">
    <property type="entry name" value="FAT atypical cadherin 3"/>
    <property type="match status" value="1"/>
</dbReference>
<reference evidence="13" key="3">
    <citation type="submission" date="2023-05" db="EMBL/GenBank/DDBJ databases">
        <authorList>
            <person name="Smith C.H."/>
        </authorList>
    </citation>
    <scope>NUCLEOTIDE SEQUENCE</scope>
    <source>
        <strain evidence="13">CHS0354</strain>
        <tissue evidence="13">Mantle</tissue>
    </source>
</reference>
<feature type="domain" description="Cadherin" evidence="12">
    <location>
        <begin position="322"/>
        <end position="426"/>
    </location>
</feature>
<dbReference type="GO" id="GO:0005509">
    <property type="term" value="F:calcium ion binding"/>
    <property type="evidence" value="ECO:0007669"/>
    <property type="project" value="UniProtKB-UniRule"/>
</dbReference>
<dbReference type="EMBL" id="JAEAOA010000587">
    <property type="protein sequence ID" value="KAK3610536.1"/>
    <property type="molecule type" value="Genomic_DNA"/>
</dbReference>
<keyword evidence="3" id="KW-0812">Transmembrane</keyword>
<organism evidence="13 14">
    <name type="scientific">Potamilus streckersoni</name>
    <dbReference type="NCBI Taxonomy" id="2493646"/>
    <lineage>
        <taxon>Eukaryota</taxon>
        <taxon>Metazoa</taxon>
        <taxon>Spiralia</taxon>
        <taxon>Lophotrochozoa</taxon>
        <taxon>Mollusca</taxon>
        <taxon>Bivalvia</taxon>
        <taxon>Autobranchia</taxon>
        <taxon>Heteroconchia</taxon>
        <taxon>Palaeoheterodonta</taxon>
        <taxon>Unionida</taxon>
        <taxon>Unionoidea</taxon>
        <taxon>Unionidae</taxon>
        <taxon>Ambleminae</taxon>
        <taxon>Lampsilini</taxon>
        <taxon>Potamilus</taxon>
    </lineage>
</organism>
<dbReference type="PANTHER" id="PTHR24028">
    <property type="entry name" value="CADHERIN-87A"/>
    <property type="match status" value="1"/>
</dbReference>
<dbReference type="InterPro" id="IPR020894">
    <property type="entry name" value="Cadherin_CS"/>
</dbReference>
<comment type="caution">
    <text evidence="13">The sequence shown here is derived from an EMBL/GenBank/DDBJ whole genome shotgun (WGS) entry which is preliminary data.</text>
</comment>
<keyword evidence="7" id="KW-1133">Transmembrane helix</keyword>
<reference evidence="13" key="1">
    <citation type="journal article" date="2021" name="Genome Biol. Evol.">
        <title>A High-Quality Reference Genome for a Parasitic Bivalve with Doubly Uniparental Inheritance (Bivalvia: Unionida).</title>
        <authorList>
            <person name="Smith C.H."/>
        </authorList>
    </citation>
    <scope>NUCLEOTIDE SEQUENCE</scope>
    <source>
        <strain evidence="13">CHS0354</strain>
    </source>
</reference>
<evidence type="ECO:0000256" key="11">
    <source>
        <dbReference type="PROSITE-ProRule" id="PRU00043"/>
    </source>
</evidence>
<protein>
    <recommendedName>
        <fullName evidence="12">Cadherin domain-containing protein</fullName>
    </recommendedName>
</protein>
<evidence type="ECO:0000256" key="8">
    <source>
        <dbReference type="ARBA" id="ARBA00023136"/>
    </source>
</evidence>
<dbReference type="PROSITE" id="PS50268">
    <property type="entry name" value="CADHERIN_2"/>
    <property type="match status" value="14"/>
</dbReference>
<dbReference type="Pfam" id="PF00028">
    <property type="entry name" value="Cadherin"/>
    <property type="match status" value="12"/>
</dbReference>
<feature type="domain" description="Cadherin" evidence="12">
    <location>
        <begin position="527"/>
        <end position="636"/>
    </location>
</feature>
<feature type="domain" description="Cadherin" evidence="12">
    <location>
        <begin position="637"/>
        <end position="740"/>
    </location>
</feature>
<keyword evidence="5" id="KW-0677">Repeat</keyword>
<keyword evidence="2" id="KW-0245">EGF-like domain</keyword>
<feature type="domain" description="Cadherin" evidence="12">
    <location>
        <begin position="1"/>
        <end position="89"/>
    </location>
</feature>
<feature type="domain" description="Cadherin" evidence="12">
    <location>
        <begin position="947"/>
        <end position="1044"/>
    </location>
</feature>
<evidence type="ECO:0000313" key="14">
    <source>
        <dbReference type="Proteomes" id="UP001195483"/>
    </source>
</evidence>
<evidence type="ECO:0000256" key="10">
    <source>
        <dbReference type="ARBA" id="ARBA00023180"/>
    </source>
</evidence>
<dbReference type="CDD" id="cd11304">
    <property type="entry name" value="Cadherin_repeat"/>
    <property type="match status" value="14"/>
</dbReference>
<sequence length="1436" mass="148187">TSVTTLTVTDADSGANAVFTVNVVSGDDPTAKFQLSGTQIQTSNLIDYESLGGQNYKYTLIVEARDPTLTGTATVYVTVIGVNEFDPVWGNFNPASIDPSNPSYSISENAGIGTTVVTIAATDDDSGIHGTVTFSIQSVTPNGGGSGIGLFHIDPVNGYLATIGTFDRDTATGGTDFYDVDVRATDGGGRSVDITIEVFLTDYNDNVPTFAQTVYSLSFSETKAAGSSLMNFIVTDKDETSPTLTFSIESGDISGFFGFDATTKNQLNLNTAINLDSPDNHSPTYSLVIIVKDGGTPELTGTTYVTVSITSENEHSPVFSATSPSSTVPLAEDTAIATSIATVAATDADYGNDGAVTYSIAGGNTNNKFQINPTTGRISLALSLDYETTTSYQLVIHAVDGGTTANTASTTVTISVTDINDNKPTCTTSVISTSISETANVADPVTTLTCSDRDVGYSLTYTITSGNTGSAFSIGAANGAITVSGALNYDSAIQTYSIVVEVTDGINILTVPVAISLTPVNEFTPTFSGSASLTVAENESAGKSLITYTASDADYNPDDIFSYTISAVSSSGSGKFSVNQLTGLIQLATATLDYETLPAGAKYYEVIVVAQDGGGLQGTGTVTVSVTDVNDNAPSCSPASHVVSLPEDTAITSTVIAAFGCSDADSGTTLTYTLTQSPGTSFSLDLSGTPFLKLSSVLNYESVQSYELDLVVVDSGSPAKTTTVPIDIVITDVNDGGPTFSGSFTASIMENSAIGTSVADVTATDPDSSTSPFGKLKYSILSGDANNQFSINPDTGDVSVRSSLDRETISSYSIVVQAIEEAGTNSATTTLSVTITDVNDNTPTCTQLTFSESFAESASVGYSILTLACSDADTAAYGTLTYSISSGSTTFFQMSSNILQLKNVIDYEGGTIKFDLIITVSDGTRSVQVKGSVVVTDVNEATPVFTNSGSYSSTVAEDTSLGTPITTVTGNDADTANRVTYAFVSTYSLFSLDSSSGQIILVGSLDRETTSLHTLLVTGSDGTNTATATVTVTVTDANDNSPIFNPVAYSGTVSEAAAAGASTVATVTATDADDPNTNSNGRINYSILSGGGGVFSIGTSSGAITTTSQLDYETATSYTLIIKAVDKVGAAGAQSATAVVTITVTNINEAAPVFGLTAYSASIPENINVGTSVIQVMATDMDSGTDGMVHYSMATNANFYLDSDTGIIYVKSALDYESSTLYSLTIEAIDKGTPARTGTSTVSISLTDVNDHSPVFHSGGVPTSSYTIYLDENVSVGHTVTSSVVASDADSGVNGNVMYMIVSGDGASVFLIDVSSGVITTNAAIDYETKTLYSIIVQAADDGTPSKSTMCSVLIHINDLNDNAPVFQTVNYAVAISETSVVGTSVTKVTATDADSSANNNNVVRYSLTLTTYFSINPTTGIINTAAVLDRETIDR</sequence>
<comment type="subcellular location">
    <subcellularLocation>
        <location evidence="1">Membrane</location>
        <topology evidence="1">Single-pass membrane protein</topology>
    </subcellularLocation>
</comment>
<keyword evidence="6 11" id="KW-0106">Calcium</keyword>
<evidence type="ECO:0000256" key="5">
    <source>
        <dbReference type="ARBA" id="ARBA00022737"/>
    </source>
</evidence>
<proteinExistence type="predicted"/>
<evidence type="ECO:0000256" key="4">
    <source>
        <dbReference type="ARBA" id="ARBA00022729"/>
    </source>
</evidence>
<dbReference type="InterPro" id="IPR015919">
    <property type="entry name" value="Cadherin-like_sf"/>
</dbReference>
<name>A0AAE0THK1_9BIVA</name>
<accession>A0AAE0THK1</accession>
<evidence type="ECO:0000256" key="3">
    <source>
        <dbReference type="ARBA" id="ARBA00022692"/>
    </source>
</evidence>
<feature type="domain" description="Cadherin" evidence="12">
    <location>
        <begin position="1155"/>
        <end position="1256"/>
    </location>
</feature>
<evidence type="ECO:0000256" key="1">
    <source>
        <dbReference type="ARBA" id="ARBA00004167"/>
    </source>
</evidence>
<dbReference type="PROSITE" id="PS00232">
    <property type="entry name" value="CADHERIN_1"/>
    <property type="match status" value="7"/>
</dbReference>
<feature type="domain" description="Cadherin" evidence="12">
    <location>
        <begin position="1045"/>
        <end position="1154"/>
    </location>
</feature>
<keyword evidence="10" id="KW-0325">Glycoprotein</keyword>
<dbReference type="InterPro" id="IPR002126">
    <property type="entry name" value="Cadherin-like_dom"/>
</dbReference>